<reference evidence="1 2" key="1">
    <citation type="submission" date="2017-09" db="EMBL/GenBank/DDBJ databases">
        <title>The Catabolism of 3,6-Dichlorosalicylic acid is Initiated by the Cytochrome P450 Monooxygenase DsmABC in Rhizorhabdus dicambivorans Ndbn-20.</title>
        <authorList>
            <person name="Na L."/>
        </authorList>
    </citation>
    <scope>NUCLEOTIDE SEQUENCE [LARGE SCALE GENOMIC DNA]</scope>
    <source>
        <strain evidence="1 2">Ndbn-20m</strain>
    </source>
</reference>
<dbReference type="AlphaFoldDB" id="A0A2A4FNV3"/>
<evidence type="ECO:0008006" key="3">
    <source>
        <dbReference type="Google" id="ProtNLM"/>
    </source>
</evidence>
<evidence type="ECO:0000313" key="2">
    <source>
        <dbReference type="Proteomes" id="UP000218934"/>
    </source>
</evidence>
<keyword evidence="2" id="KW-1185">Reference proteome</keyword>
<comment type="caution">
    <text evidence="1">The sequence shown here is derived from an EMBL/GenBank/DDBJ whole genome shotgun (WGS) entry which is preliminary data.</text>
</comment>
<dbReference type="EMBL" id="NWUF01000036">
    <property type="protein sequence ID" value="PCE40083.1"/>
    <property type="molecule type" value="Genomic_DNA"/>
</dbReference>
<sequence length="133" mass="14738">MNGGEYVAECDIQARILSYKVSGFWSPEQIDAFGSALADGIETMRRAGIGQNEFSVISDLTELAVQSPDAVKQWRSVIARYESSGKDWLVVIPRTGLLDMQARRVRPAASRVFSTTEEARAWVIKNRQTALAT</sequence>
<dbReference type="Proteomes" id="UP000218934">
    <property type="component" value="Unassembled WGS sequence"/>
</dbReference>
<protein>
    <recommendedName>
        <fullName evidence="3">STAS/SEC14 domain-containing protein</fullName>
    </recommendedName>
</protein>
<accession>A0A2A4FNV3</accession>
<gene>
    <name evidence="1" type="ORF">COO09_22265</name>
</gene>
<name>A0A2A4FNV3_9SPHN</name>
<proteinExistence type="predicted"/>
<dbReference type="RefSeq" id="WP_139114792.1">
    <property type="nucleotide sequence ID" value="NZ_CP023449.1"/>
</dbReference>
<organism evidence="1 2">
    <name type="scientific">Rhizorhabdus dicambivorans</name>
    <dbReference type="NCBI Taxonomy" id="1850238"/>
    <lineage>
        <taxon>Bacteria</taxon>
        <taxon>Pseudomonadati</taxon>
        <taxon>Pseudomonadota</taxon>
        <taxon>Alphaproteobacteria</taxon>
        <taxon>Sphingomonadales</taxon>
        <taxon>Sphingomonadaceae</taxon>
        <taxon>Rhizorhabdus</taxon>
    </lineage>
</organism>
<evidence type="ECO:0000313" key="1">
    <source>
        <dbReference type="EMBL" id="PCE40083.1"/>
    </source>
</evidence>